<organism evidence="1 2">
    <name type="scientific">Serpentinicella alkaliphila</name>
    <dbReference type="NCBI Taxonomy" id="1734049"/>
    <lineage>
        <taxon>Bacteria</taxon>
        <taxon>Bacillati</taxon>
        <taxon>Bacillota</taxon>
        <taxon>Clostridia</taxon>
        <taxon>Peptostreptococcales</taxon>
        <taxon>Natronincolaceae</taxon>
        <taxon>Serpentinicella</taxon>
    </lineage>
</organism>
<protein>
    <submittedName>
        <fullName evidence="1">Uncharacterized protein</fullName>
    </submittedName>
</protein>
<dbReference type="AlphaFoldDB" id="A0A4V2T349"/>
<gene>
    <name evidence="1" type="ORF">EDD79_103528</name>
</gene>
<dbReference type="EMBL" id="SLYC01000035">
    <property type="protein sequence ID" value="TCP99693.1"/>
    <property type="molecule type" value="Genomic_DNA"/>
</dbReference>
<keyword evidence="2" id="KW-1185">Reference proteome</keyword>
<dbReference type="RefSeq" id="WP_132849195.1">
    <property type="nucleotide sequence ID" value="NZ_CP058648.1"/>
</dbReference>
<name>A0A4V2T349_9FIRM</name>
<accession>A0A4V2T349</accession>
<sequence>MKVFFTKLIFIVLVASLSLNTFYFLKNVRVTTNLFEHYSQQLQNSSEAIRLSVESEDIITKQQHYLDAYRALARARTISEIIGLQNNRYKYELNGEIYFTIPYEMQWMLEFASYSENSENDLKAVAEIFEVYIKHILPKSIKDVEQIKKALYEIHSEIDTNNMLPSDISLPSTFYRY</sequence>
<proteinExistence type="predicted"/>
<comment type="caution">
    <text evidence="1">The sequence shown here is derived from an EMBL/GenBank/DDBJ whole genome shotgun (WGS) entry which is preliminary data.</text>
</comment>
<evidence type="ECO:0000313" key="2">
    <source>
        <dbReference type="Proteomes" id="UP000295504"/>
    </source>
</evidence>
<evidence type="ECO:0000313" key="1">
    <source>
        <dbReference type="EMBL" id="TCP99693.1"/>
    </source>
</evidence>
<dbReference type="Proteomes" id="UP000295504">
    <property type="component" value="Unassembled WGS sequence"/>
</dbReference>
<reference evidence="1 2" key="1">
    <citation type="submission" date="2019-03" db="EMBL/GenBank/DDBJ databases">
        <title>Genomic Encyclopedia of Type Strains, Phase IV (KMG-IV): sequencing the most valuable type-strain genomes for metagenomic binning, comparative biology and taxonomic classification.</title>
        <authorList>
            <person name="Goeker M."/>
        </authorList>
    </citation>
    <scope>NUCLEOTIDE SEQUENCE [LARGE SCALE GENOMIC DNA]</scope>
    <source>
        <strain evidence="1 2">DSM 100013</strain>
    </source>
</reference>